<dbReference type="RefSeq" id="WP_185126372.1">
    <property type="nucleotide sequence ID" value="NZ_CAJEWD010000008.1"/>
</dbReference>
<evidence type="ECO:0000313" key="11">
    <source>
        <dbReference type="EMBL" id="CAD2080174.1"/>
    </source>
</evidence>
<comment type="subunit">
    <text evidence="9 10">Homodimer.</text>
</comment>
<comment type="catalytic activity">
    <reaction evidence="9 10">
        <text>D-glyceraldehyde 3-phosphate = dihydroxyacetone phosphate</text>
        <dbReference type="Rhea" id="RHEA:18585"/>
        <dbReference type="ChEBI" id="CHEBI:57642"/>
        <dbReference type="ChEBI" id="CHEBI:59776"/>
        <dbReference type="EC" id="5.3.1.1"/>
    </reaction>
</comment>
<dbReference type="UniPathway" id="UPA00109">
    <property type="reaction ID" value="UER00189"/>
</dbReference>
<dbReference type="FunFam" id="3.20.20.70:FF:000016">
    <property type="entry name" value="Triosephosphate isomerase"/>
    <property type="match status" value="1"/>
</dbReference>
<keyword evidence="7 9" id="KW-0324">Glycolysis</keyword>
<dbReference type="InterPro" id="IPR013785">
    <property type="entry name" value="Aldolase_TIM"/>
</dbReference>
<evidence type="ECO:0000256" key="4">
    <source>
        <dbReference type="ARBA" id="ARBA00019397"/>
    </source>
</evidence>
<comment type="caution">
    <text evidence="11">The sequence shown here is derived from an EMBL/GenBank/DDBJ whole genome shotgun (WGS) entry which is preliminary data.</text>
</comment>
<evidence type="ECO:0000313" key="12">
    <source>
        <dbReference type="Proteomes" id="UP000589351"/>
    </source>
</evidence>
<dbReference type="GO" id="GO:0006094">
    <property type="term" value="P:gluconeogenesis"/>
    <property type="evidence" value="ECO:0007669"/>
    <property type="project" value="UniProtKB-UniRule"/>
</dbReference>
<comment type="pathway">
    <text evidence="9 10">Carbohydrate biosynthesis; gluconeogenesis.</text>
</comment>
<sequence length="252" mass="27331">MRKPLIAGNWKMNMTATETEDFIDQLLTNKLPDDVEAAVCGPFTSLTILSDRAKDSGLKIGAQNVYFEEKGAFTGEVSAAMLKDINMTYVITGHSERREIFGETDSDVNKKNKAVLSVGMIPIVCVGETDEERTAGKHEEKVQQQVTSALQGLKEDDVKELVIAYEPIWAIGTGKSASSDDANAMCEIIRDTVLNLYNQATAENVRILYGGSVKPATIEDLMSKEHVDGALVGGASLKVDDYLQLLAGASHD</sequence>
<keyword evidence="12" id="KW-1185">Reference proteome</keyword>
<comment type="pathway">
    <text evidence="1 9 10">Carbohydrate degradation; glycolysis; D-glyceraldehyde 3-phosphate from glycerone phosphate: step 1/1.</text>
</comment>
<dbReference type="GO" id="GO:0005829">
    <property type="term" value="C:cytosol"/>
    <property type="evidence" value="ECO:0007669"/>
    <property type="project" value="TreeGrafter"/>
</dbReference>
<dbReference type="AlphaFoldDB" id="A0A6V7RPI6"/>
<dbReference type="CDD" id="cd00311">
    <property type="entry name" value="TIM"/>
    <property type="match status" value="1"/>
</dbReference>
<evidence type="ECO:0000256" key="7">
    <source>
        <dbReference type="ARBA" id="ARBA00023152"/>
    </source>
</evidence>
<keyword evidence="6 9" id="KW-0963">Cytoplasm</keyword>
<keyword evidence="5 9" id="KW-0312">Gluconeogenesis</keyword>
<dbReference type="EC" id="5.3.1.1" evidence="3 9"/>
<gene>
    <name evidence="9 11" type="primary">tpiA</name>
    <name evidence="11" type="ORF">JEODO184_01871</name>
</gene>
<feature type="binding site" evidence="9">
    <location>
        <position position="172"/>
    </location>
    <ligand>
        <name>substrate</name>
    </ligand>
</feature>
<dbReference type="InterPro" id="IPR020861">
    <property type="entry name" value="Triosephosphate_isomerase_AS"/>
</dbReference>
<dbReference type="GO" id="GO:0046166">
    <property type="term" value="P:glyceraldehyde-3-phosphate biosynthetic process"/>
    <property type="evidence" value="ECO:0007669"/>
    <property type="project" value="TreeGrafter"/>
</dbReference>
<comment type="function">
    <text evidence="9">Involved in the gluconeogenesis. Catalyzes stereospecifically the conversion of dihydroxyacetone phosphate (DHAP) to D-glyceraldehyde-3-phosphate (G3P).</text>
</comment>
<dbReference type="PROSITE" id="PS51440">
    <property type="entry name" value="TIM_2"/>
    <property type="match status" value="1"/>
</dbReference>
<dbReference type="PANTHER" id="PTHR21139">
    <property type="entry name" value="TRIOSEPHOSPHATE ISOMERASE"/>
    <property type="match status" value="1"/>
</dbReference>
<dbReference type="InterPro" id="IPR035990">
    <property type="entry name" value="TIM_sf"/>
</dbReference>
<evidence type="ECO:0000256" key="2">
    <source>
        <dbReference type="ARBA" id="ARBA00007422"/>
    </source>
</evidence>
<feature type="binding site" evidence="9">
    <location>
        <begin position="233"/>
        <end position="234"/>
    </location>
    <ligand>
        <name>substrate</name>
    </ligand>
</feature>
<dbReference type="InterPro" id="IPR000652">
    <property type="entry name" value="Triosephosphate_isomerase"/>
</dbReference>
<dbReference type="InterPro" id="IPR022896">
    <property type="entry name" value="TrioseP_Isoase_bac/euk"/>
</dbReference>
<dbReference type="Gene3D" id="3.20.20.70">
    <property type="entry name" value="Aldolase class I"/>
    <property type="match status" value="1"/>
</dbReference>
<feature type="active site" description="Electrophile" evidence="9">
    <location>
        <position position="94"/>
    </location>
</feature>
<dbReference type="Proteomes" id="UP000589351">
    <property type="component" value="Unassembled WGS sequence"/>
</dbReference>
<evidence type="ECO:0000256" key="5">
    <source>
        <dbReference type="ARBA" id="ARBA00022432"/>
    </source>
</evidence>
<feature type="binding site" evidence="9">
    <location>
        <begin position="9"/>
        <end position="11"/>
    </location>
    <ligand>
        <name>substrate</name>
    </ligand>
</feature>
<dbReference type="PROSITE" id="PS00171">
    <property type="entry name" value="TIM_1"/>
    <property type="match status" value="1"/>
</dbReference>
<evidence type="ECO:0000256" key="9">
    <source>
        <dbReference type="HAMAP-Rule" id="MF_00147"/>
    </source>
</evidence>
<protein>
    <recommendedName>
        <fullName evidence="4 9">Triosephosphate isomerase</fullName>
        <shortName evidence="9">TIM</shortName>
        <shortName evidence="9">TPI</shortName>
        <ecNumber evidence="3 9">5.3.1.1</ecNumber>
    </recommendedName>
    <alternativeName>
        <fullName evidence="9">Triose-phosphate isomerase</fullName>
    </alternativeName>
</protein>
<dbReference type="SUPFAM" id="SSF51351">
    <property type="entry name" value="Triosephosphate isomerase (TIM)"/>
    <property type="match status" value="1"/>
</dbReference>
<name>A0A6V7RPI6_9STAP</name>
<feature type="active site" description="Proton acceptor" evidence="9">
    <location>
        <position position="166"/>
    </location>
</feature>
<dbReference type="UniPathway" id="UPA00138"/>
<organism evidence="11 12">
    <name type="scientific">Jeotgalicoccus meleagridis</name>
    <dbReference type="NCBI Taxonomy" id="2759181"/>
    <lineage>
        <taxon>Bacteria</taxon>
        <taxon>Bacillati</taxon>
        <taxon>Bacillota</taxon>
        <taxon>Bacilli</taxon>
        <taxon>Bacillales</taxon>
        <taxon>Staphylococcaceae</taxon>
        <taxon>Jeotgalicoccus</taxon>
    </lineage>
</organism>
<dbReference type="GO" id="GO:0004807">
    <property type="term" value="F:triose-phosphate isomerase activity"/>
    <property type="evidence" value="ECO:0007669"/>
    <property type="project" value="UniProtKB-UniRule"/>
</dbReference>
<accession>A0A6V7RPI6</accession>
<feature type="binding site" evidence="9">
    <location>
        <position position="212"/>
    </location>
    <ligand>
        <name>substrate</name>
    </ligand>
</feature>
<dbReference type="Pfam" id="PF00121">
    <property type="entry name" value="TIM"/>
    <property type="match status" value="1"/>
</dbReference>
<dbReference type="PANTHER" id="PTHR21139:SF42">
    <property type="entry name" value="TRIOSEPHOSPHATE ISOMERASE"/>
    <property type="match status" value="1"/>
</dbReference>
<evidence type="ECO:0000256" key="1">
    <source>
        <dbReference type="ARBA" id="ARBA00004680"/>
    </source>
</evidence>
<evidence type="ECO:0000256" key="8">
    <source>
        <dbReference type="ARBA" id="ARBA00023235"/>
    </source>
</evidence>
<evidence type="ECO:0000256" key="3">
    <source>
        <dbReference type="ARBA" id="ARBA00011940"/>
    </source>
</evidence>
<comment type="similarity">
    <text evidence="2 9 10">Belongs to the triosephosphate isomerase family.</text>
</comment>
<dbReference type="GO" id="GO:0019563">
    <property type="term" value="P:glycerol catabolic process"/>
    <property type="evidence" value="ECO:0007669"/>
    <property type="project" value="TreeGrafter"/>
</dbReference>
<dbReference type="HAMAP" id="MF_00147_B">
    <property type="entry name" value="TIM_B"/>
    <property type="match status" value="1"/>
</dbReference>
<comment type="subcellular location">
    <subcellularLocation>
        <location evidence="9 10">Cytoplasm</location>
    </subcellularLocation>
</comment>
<proteinExistence type="inferred from homology"/>
<dbReference type="EMBL" id="CAJEWD010000008">
    <property type="protein sequence ID" value="CAD2080174.1"/>
    <property type="molecule type" value="Genomic_DNA"/>
</dbReference>
<dbReference type="GO" id="GO:0006096">
    <property type="term" value="P:glycolytic process"/>
    <property type="evidence" value="ECO:0007669"/>
    <property type="project" value="UniProtKB-UniRule"/>
</dbReference>
<reference evidence="11 12" key="1">
    <citation type="submission" date="2020-07" db="EMBL/GenBank/DDBJ databases">
        <authorList>
            <person name="Criscuolo A."/>
        </authorList>
    </citation>
    <scope>NUCLEOTIDE SEQUENCE [LARGE SCALE GENOMIC DNA]</scope>
    <source>
        <strain evidence="11">CIP111649</strain>
    </source>
</reference>
<evidence type="ECO:0000256" key="6">
    <source>
        <dbReference type="ARBA" id="ARBA00022490"/>
    </source>
</evidence>
<dbReference type="NCBIfam" id="TIGR00419">
    <property type="entry name" value="tim"/>
    <property type="match status" value="1"/>
</dbReference>
<keyword evidence="8 9" id="KW-0413">Isomerase</keyword>
<evidence type="ECO:0000256" key="10">
    <source>
        <dbReference type="RuleBase" id="RU363013"/>
    </source>
</evidence>